<organism evidence="1">
    <name type="scientific">Ovis aries</name>
    <name type="common">Sheep</name>
    <dbReference type="NCBI Taxonomy" id="9940"/>
    <lineage>
        <taxon>Eukaryota</taxon>
        <taxon>Metazoa</taxon>
        <taxon>Chordata</taxon>
        <taxon>Craniata</taxon>
        <taxon>Vertebrata</taxon>
        <taxon>Euteleostomi</taxon>
        <taxon>Mammalia</taxon>
        <taxon>Eutheria</taxon>
        <taxon>Laurasiatheria</taxon>
        <taxon>Artiodactyla</taxon>
        <taxon>Ruminantia</taxon>
        <taxon>Pecora</taxon>
        <taxon>Bovidae</taxon>
        <taxon>Caprinae</taxon>
        <taxon>Ovis</taxon>
    </lineage>
</organism>
<reference evidence="1" key="3">
    <citation type="submission" date="2025-09" db="UniProtKB">
        <authorList>
            <consortium name="Ensembl"/>
        </authorList>
    </citation>
    <scope>IDENTIFICATION</scope>
</reference>
<dbReference type="Ensembl" id="ENSOART00020074589.1">
    <property type="protein sequence ID" value="ENSOARP00020059991.1"/>
    <property type="gene ID" value="ENSOARG00020014107.2"/>
</dbReference>
<proteinExistence type="predicted"/>
<protein>
    <submittedName>
        <fullName evidence="1">Uncharacterized protein</fullName>
    </submittedName>
</protein>
<evidence type="ECO:0000313" key="1">
    <source>
        <dbReference type="Ensembl" id="ENSOARP00020059991.1"/>
    </source>
</evidence>
<reference evidence="1" key="2">
    <citation type="submission" date="2025-08" db="UniProtKB">
        <authorList>
            <consortium name="Ensembl"/>
        </authorList>
    </citation>
    <scope>IDENTIFICATION</scope>
</reference>
<sequence>MAGSPNEDSEGSRITYVKGDLFACPQTDSLVHCISEDCRMGAGIAVLFKKKFGGVQELLNQQKKSGEVAVLKRDGRYIYHLVRRGQFSVSVKSQQTDGLRCVVSLTVCPYRPSKMPQSWPRAHSDPGLVAIWCPALETCGCIPTPWEKVVIFTKALLYDVRKLGMLPLLSFLHCRSEIETIKSQETDCSKEFFSHSSLPNAVPGNTLLLSCLLPPCGFLPLSQWPLTCEGVQLLGDAAG</sequence>
<reference evidence="1" key="1">
    <citation type="submission" date="2020-11" db="EMBL/GenBank/DDBJ databases">
        <authorList>
            <person name="Davenport K.M."/>
            <person name="Bickhart D.M."/>
            <person name="Smith T.P.L."/>
            <person name="Murdoch B.M."/>
            <person name="Rosen B.D."/>
        </authorList>
    </citation>
    <scope>NUCLEOTIDE SEQUENCE [LARGE SCALE GENOMIC DNA]</scope>
    <source>
        <strain evidence="1">OAR_USU_Benz2616</strain>
    </source>
</reference>
<gene>
    <name evidence="1" type="primary">OARD1</name>
</gene>
<accession>A0AC11ELB3</accession>
<name>A0AC11ELB3_SHEEP</name>